<evidence type="ECO:0000313" key="4">
    <source>
        <dbReference type="Proteomes" id="UP001165378"/>
    </source>
</evidence>
<feature type="transmembrane region" description="Helical" evidence="2">
    <location>
        <begin position="482"/>
        <end position="503"/>
    </location>
</feature>
<feature type="compositionally biased region" description="Low complexity" evidence="1">
    <location>
        <begin position="1"/>
        <end position="20"/>
    </location>
</feature>
<organism evidence="3 4">
    <name type="scientific">Yinghuangia soli</name>
    <dbReference type="NCBI Taxonomy" id="2908204"/>
    <lineage>
        <taxon>Bacteria</taxon>
        <taxon>Bacillati</taxon>
        <taxon>Actinomycetota</taxon>
        <taxon>Actinomycetes</taxon>
        <taxon>Kitasatosporales</taxon>
        <taxon>Streptomycetaceae</taxon>
        <taxon>Yinghuangia</taxon>
    </lineage>
</organism>
<evidence type="ECO:0000313" key="3">
    <source>
        <dbReference type="EMBL" id="MCF2530389.1"/>
    </source>
</evidence>
<dbReference type="EMBL" id="JAKFHA010000016">
    <property type="protein sequence ID" value="MCF2530389.1"/>
    <property type="molecule type" value="Genomic_DNA"/>
</dbReference>
<name>A0AA41Q2K3_9ACTN</name>
<accession>A0AA41Q2K3</accession>
<comment type="caution">
    <text evidence="3">The sequence shown here is derived from an EMBL/GenBank/DDBJ whole genome shotgun (WGS) entry which is preliminary data.</text>
</comment>
<feature type="transmembrane region" description="Helical" evidence="2">
    <location>
        <begin position="47"/>
        <end position="71"/>
    </location>
</feature>
<feature type="transmembrane region" description="Helical" evidence="2">
    <location>
        <begin position="195"/>
        <end position="213"/>
    </location>
</feature>
<feature type="region of interest" description="Disordered" evidence="1">
    <location>
        <begin position="1"/>
        <end position="36"/>
    </location>
</feature>
<proteinExistence type="predicted"/>
<feature type="transmembrane region" description="Helical" evidence="2">
    <location>
        <begin position="168"/>
        <end position="189"/>
    </location>
</feature>
<evidence type="ECO:0000256" key="2">
    <source>
        <dbReference type="SAM" id="Phobius"/>
    </source>
</evidence>
<keyword evidence="2" id="KW-1133">Transmembrane helix</keyword>
<gene>
    <name evidence="3" type="ORF">LZ495_24650</name>
</gene>
<sequence length="571" mass="60490">MATRPSSEAHIAEAGSAAGAAGAGGTGSAGSRPKTAEKASWRWKAGAVLVAVLTIGTVWLVTGVVGTVYGAADNGDGPRLTCPSGLLPDTPSQRWNGQIGVVHEYQVGEGQDCWADVVYPTTRRLLLNALVPDTGTFSLRKLAAVESSMLGVVVGCGVLLLRRWGRPGMCALAVIGFAAVAPAMSRFFMSPFSESAGLVGSVALLIGAAGLLANPVRAYAERFTSVALVLFGAAYGGLAKQANLPLIGVGVAVLLCTRLVEPRPFRPRRVAYWARLVLPRLVSLGMCAALLVPAAQWYKAGETWSRELNFNELTTGDFVLGAVALEVQRNGGSLADLGLPESFGPLVGMEEWPDQDRKVQPDWQHYFKFDIEETRARTAEYIARNPEIGYRLLTTGIAATQGVRNNYLAAYEFGGGPDKGKIRITMDTPYVAVGAVNAAGNGAVGFLLLSGLTVLGPVRYANQRFRRRIGPEPGRGHTPTTGLLLLAAVSAALALTTCAVAVWGDGYYELTKHVWLGAFFAAVAVGLAGVAGAGPVRRRLSRIRRNQWNERNDRPAGERPGRQDAPDRVTA</sequence>
<protein>
    <submittedName>
        <fullName evidence="3">Uncharacterized protein</fullName>
    </submittedName>
</protein>
<reference evidence="3" key="1">
    <citation type="submission" date="2022-01" db="EMBL/GenBank/DDBJ databases">
        <title>Genome-Based Taxonomic Classification of the Phylum Actinobacteria.</title>
        <authorList>
            <person name="Gao Y."/>
        </authorList>
    </citation>
    <scope>NUCLEOTIDE SEQUENCE</scope>
    <source>
        <strain evidence="3">KLBMP 8922</strain>
    </source>
</reference>
<feature type="region of interest" description="Disordered" evidence="1">
    <location>
        <begin position="547"/>
        <end position="571"/>
    </location>
</feature>
<keyword evidence="2" id="KW-0812">Transmembrane</keyword>
<keyword evidence="4" id="KW-1185">Reference proteome</keyword>
<feature type="transmembrane region" description="Helical" evidence="2">
    <location>
        <begin position="142"/>
        <end position="161"/>
    </location>
</feature>
<evidence type="ECO:0000256" key="1">
    <source>
        <dbReference type="SAM" id="MobiDB-lite"/>
    </source>
</evidence>
<keyword evidence="2" id="KW-0472">Membrane</keyword>
<dbReference type="Proteomes" id="UP001165378">
    <property type="component" value="Unassembled WGS sequence"/>
</dbReference>
<dbReference type="AlphaFoldDB" id="A0AA41Q2K3"/>
<feature type="transmembrane region" description="Helical" evidence="2">
    <location>
        <begin position="281"/>
        <end position="298"/>
    </location>
</feature>
<feature type="transmembrane region" description="Helical" evidence="2">
    <location>
        <begin position="515"/>
        <end position="536"/>
    </location>
</feature>
<dbReference type="RefSeq" id="WP_235055056.1">
    <property type="nucleotide sequence ID" value="NZ_JAKFHA010000016.1"/>
</dbReference>
<feature type="transmembrane region" description="Helical" evidence="2">
    <location>
        <begin position="443"/>
        <end position="461"/>
    </location>
</feature>